<dbReference type="Gene3D" id="3.40.50.1100">
    <property type="match status" value="2"/>
</dbReference>
<proteinExistence type="inferred from homology"/>
<dbReference type="EMBL" id="CP051206">
    <property type="protein sequence ID" value="QJB42990.1"/>
    <property type="molecule type" value="Genomic_DNA"/>
</dbReference>
<dbReference type="PANTHER" id="PTHR43050:SF1">
    <property type="entry name" value="SERINE RACEMASE"/>
    <property type="match status" value="1"/>
</dbReference>
<dbReference type="AlphaFoldDB" id="A0A6H2BVD4"/>
<comment type="cofactor">
    <cofactor evidence="3">
        <name>pyridoxal 5'-phosphate</name>
        <dbReference type="ChEBI" id="CHEBI:597326"/>
    </cofactor>
</comment>
<dbReference type="Pfam" id="PF00291">
    <property type="entry name" value="PALP"/>
    <property type="match status" value="1"/>
</dbReference>
<dbReference type="FunFam" id="3.40.50.1100:FF:000007">
    <property type="entry name" value="L-threonine dehydratase catabolic TdcB"/>
    <property type="match status" value="1"/>
</dbReference>
<dbReference type="InterPro" id="IPR001926">
    <property type="entry name" value="TrpB-like_PALP"/>
</dbReference>
<evidence type="ECO:0000256" key="10">
    <source>
        <dbReference type="ARBA" id="ARBA00023239"/>
    </source>
</evidence>
<dbReference type="PROSITE" id="PS00165">
    <property type="entry name" value="DEHYDRATASE_SER_THR"/>
    <property type="match status" value="1"/>
</dbReference>
<keyword evidence="9" id="KW-0663">Pyridoxal phosphate</keyword>
<dbReference type="PANTHER" id="PTHR43050">
    <property type="entry name" value="SERINE / THREONINE RACEMASE FAMILY MEMBER"/>
    <property type="match status" value="1"/>
</dbReference>
<dbReference type="GO" id="GO:0004794">
    <property type="term" value="F:threonine deaminase activity"/>
    <property type="evidence" value="ECO:0007669"/>
    <property type="project" value="UniProtKB-EC"/>
</dbReference>
<dbReference type="EC" id="4.3.1.19" evidence="7"/>
<comment type="cofactor">
    <cofactor evidence="4">
        <name>Mn(2+)</name>
        <dbReference type="ChEBI" id="CHEBI:29035"/>
    </cofactor>
</comment>
<dbReference type="GO" id="GO:0005524">
    <property type="term" value="F:ATP binding"/>
    <property type="evidence" value="ECO:0007669"/>
    <property type="project" value="TreeGrafter"/>
</dbReference>
<dbReference type="CDD" id="cd01562">
    <property type="entry name" value="Thr-dehyd"/>
    <property type="match status" value="1"/>
</dbReference>
<dbReference type="NCBIfam" id="NF005454">
    <property type="entry name" value="PRK07048.1"/>
    <property type="match status" value="1"/>
</dbReference>
<organism evidence="14 15">
    <name type="scientific">Dolichospermum flos-aquae CCAP 1403/13F</name>
    <dbReference type="NCBI Taxonomy" id="315271"/>
    <lineage>
        <taxon>Bacteria</taxon>
        <taxon>Bacillati</taxon>
        <taxon>Cyanobacteriota</taxon>
        <taxon>Cyanophyceae</taxon>
        <taxon>Nostocales</taxon>
        <taxon>Aphanizomenonaceae</taxon>
        <taxon>Dolichospermum</taxon>
    </lineage>
</organism>
<gene>
    <name evidence="14" type="ORF">HGD76_00765</name>
</gene>
<evidence type="ECO:0000256" key="7">
    <source>
        <dbReference type="ARBA" id="ARBA00012096"/>
    </source>
</evidence>
<evidence type="ECO:0000256" key="5">
    <source>
        <dbReference type="ARBA" id="ARBA00001946"/>
    </source>
</evidence>
<dbReference type="GO" id="GO:0030170">
    <property type="term" value="F:pyridoxal phosphate binding"/>
    <property type="evidence" value="ECO:0007669"/>
    <property type="project" value="InterPro"/>
</dbReference>
<evidence type="ECO:0000256" key="3">
    <source>
        <dbReference type="ARBA" id="ARBA00001933"/>
    </source>
</evidence>
<name>A0A6H2BVD4_DOLFA</name>
<keyword evidence="8" id="KW-0460">Magnesium</keyword>
<comment type="catalytic activity">
    <reaction evidence="1">
        <text>L-threonine = 2-oxobutanoate + NH4(+)</text>
        <dbReference type="Rhea" id="RHEA:22108"/>
        <dbReference type="ChEBI" id="CHEBI:16763"/>
        <dbReference type="ChEBI" id="CHEBI:28938"/>
        <dbReference type="ChEBI" id="CHEBI:57926"/>
        <dbReference type="EC" id="4.3.1.19"/>
    </reaction>
</comment>
<evidence type="ECO:0000256" key="8">
    <source>
        <dbReference type="ARBA" id="ARBA00022842"/>
    </source>
</evidence>
<evidence type="ECO:0000256" key="12">
    <source>
        <dbReference type="ARBA" id="ARBA00031427"/>
    </source>
</evidence>
<evidence type="ECO:0000259" key="13">
    <source>
        <dbReference type="Pfam" id="PF00291"/>
    </source>
</evidence>
<dbReference type="InterPro" id="IPR036052">
    <property type="entry name" value="TrpB-like_PALP_sf"/>
</dbReference>
<evidence type="ECO:0000256" key="2">
    <source>
        <dbReference type="ARBA" id="ARBA00001913"/>
    </source>
</evidence>
<evidence type="ECO:0000256" key="1">
    <source>
        <dbReference type="ARBA" id="ARBA00001274"/>
    </source>
</evidence>
<dbReference type="GO" id="GO:0018114">
    <property type="term" value="F:threonine racemase activity"/>
    <property type="evidence" value="ECO:0007669"/>
    <property type="project" value="TreeGrafter"/>
</dbReference>
<dbReference type="GO" id="GO:0003941">
    <property type="term" value="F:L-serine ammonia-lyase activity"/>
    <property type="evidence" value="ECO:0007669"/>
    <property type="project" value="TreeGrafter"/>
</dbReference>
<evidence type="ECO:0000256" key="11">
    <source>
        <dbReference type="ARBA" id="ARBA00025527"/>
    </source>
</evidence>
<protein>
    <recommendedName>
        <fullName evidence="7">threonine ammonia-lyase</fullName>
        <ecNumber evidence="7">4.3.1.19</ecNumber>
    </recommendedName>
    <alternativeName>
        <fullName evidence="12">Threonine deaminase</fullName>
    </alternativeName>
</protein>
<evidence type="ECO:0000256" key="9">
    <source>
        <dbReference type="ARBA" id="ARBA00022898"/>
    </source>
</evidence>
<reference evidence="14 15" key="2">
    <citation type="submission" date="2020-04" db="EMBL/GenBank/DDBJ databases">
        <authorList>
            <person name="Fomenkov A."/>
            <person name="Anton B.P."/>
            <person name="Roberts R.J."/>
        </authorList>
    </citation>
    <scope>NUCLEOTIDE SEQUENCE [LARGE SCALE GENOMIC DNA]</scope>
    <source>
        <strain evidence="14 15">CCAP 1403/13f</strain>
    </source>
</reference>
<reference evidence="14 15" key="1">
    <citation type="submission" date="2020-04" db="EMBL/GenBank/DDBJ databases">
        <title>Genome-Wide Identification of 5-Methylcytosine Sites in Bacterial Genomes By High-Throughput Sequencing of MspJI Restriction Fragments.</title>
        <authorList>
            <person name="Wu V."/>
        </authorList>
    </citation>
    <scope>NUCLEOTIDE SEQUENCE [LARGE SCALE GENOMIC DNA]</scope>
    <source>
        <strain evidence="14 15">CCAP 1403/13f</strain>
    </source>
</reference>
<dbReference type="Proteomes" id="UP000502433">
    <property type="component" value="Chromosome"/>
</dbReference>
<accession>A0A6H2BVD4</accession>
<sequence>MLLSDSVTITDVEAAQKRLLGIAHQTPVITSNTFNKLTKSQVFFKCENFQRTGAFKFRGAYNALVQLSAQQKIKGVITYSSGNHGQAIALAGKLLNIPTVVVMPDNAPIVKQTATRGYGAEVILYSPDTTNREELTKNLAAERQLTLIPPYDHRHIIAGQGTTALELIQEVGQLDYLLVCCGGGGLISGCAVATKAVLPNCQIIGVEPELADDATRSFYTKTLQTVHNPQTIADGVRTPSLGKITFPLVLEYVDDMVTVSEAGIIRTMFFIWERLKIVVEPTGVIAATALLEGVVKAPGARIGVIISGGNVDLLQVSQLKQLNHLLHY</sequence>
<comment type="cofactor">
    <cofactor evidence="2">
        <name>Ca(2+)</name>
        <dbReference type="ChEBI" id="CHEBI:29108"/>
    </cofactor>
</comment>
<evidence type="ECO:0000313" key="15">
    <source>
        <dbReference type="Proteomes" id="UP000502433"/>
    </source>
</evidence>
<evidence type="ECO:0000313" key="14">
    <source>
        <dbReference type="EMBL" id="QJB42990.1"/>
    </source>
</evidence>
<keyword evidence="10 14" id="KW-0456">Lyase</keyword>
<comment type="function">
    <text evidence="11">Catalyzes the anaerobic formation of alpha-ketobutyrate and ammonia from threonine in a two-step reaction. The first step involved a dehydration of threonine and a production of enamine intermediates (aminocrotonate), which tautomerizes to its imine form (iminobutyrate). Both intermediates are unstable and short-lived. The second step is the nonenzymatic hydrolysis of the enamine/imine intermediates to form 2-ketobutyrate and free ammonia. In the low water environment of the cell, the second step is accelerated by RidA.</text>
</comment>
<dbReference type="FunFam" id="3.40.50.1100:FF:000005">
    <property type="entry name" value="Threonine dehydratase catabolic"/>
    <property type="match status" value="1"/>
</dbReference>
<dbReference type="KEGG" id="dfs:HGD76_00765"/>
<dbReference type="GO" id="GO:0000287">
    <property type="term" value="F:magnesium ion binding"/>
    <property type="evidence" value="ECO:0007669"/>
    <property type="project" value="TreeGrafter"/>
</dbReference>
<dbReference type="InterPro" id="IPR000634">
    <property type="entry name" value="Ser/Thr_deHydtase_PyrdxlP-BS"/>
</dbReference>
<comment type="cofactor">
    <cofactor evidence="5">
        <name>Mg(2+)</name>
        <dbReference type="ChEBI" id="CHEBI:18420"/>
    </cofactor>
</comment>
<dbReference type="GO" id="GO:0030378">
    <property type="term" value="F:serine racemase activity"/>
    <property type="evidence" value="ECO:0007669"/>
    <property type="project" value="TreeGrafter"/>
</dbReference>
<evidence type="ECO:0000256" key="6">
    <source>
        <dbReference type="ARBA" id="ARBA00010869"/>
    </source>
</evidence>
<comment type="similarity">
    <text evidence="6">Belongs to the serine/threonine dehydratase family.</text>
</comment>
<dbReference type="RefSeq" id="WP_168694668.1">
    <property type="nucleotide sequence ID" value="NZ_CP051206.1"/>
</dbReference>
<dbReference type="SUPFAM" id="SSF53686">
    <property type="entry name" value="Tryptophan synthase beta subunit-like PLP-dependent enzymes"/>
    <property type="match status" value="1"/>
</dbReference>
<dbReference type="GO" id="GO:0070179">
    <property type="term" value="P:D-serine biosynthetic process"/>
    <property type="evidence" value="ECO:0007669"/>
    <property type="project" value="TreeGrafter"/>
</dbReference>
<evidence type="ECO:0000256" key="4">
    <source>
        <dbReference type="ARBA" id="ARBA00001936"/>
    </source>
</evidence>
<feature type="domain" description="Tryptophan synthase beta chain-like PALP" evidence="13">
    <location>
        <begin position="24"/>
        <end position="308"/>
    </location>
</feature>